<comment type="caution">
    <text evidence="2">The sequence shown here is derived from an EMBL/GenBank/DDBJ whole genome shotgun (WGS) entry which is preliminary data.</text>
</comment>
<dbReference type="RefSeq" id="WP_154283477.1">
    <property type="nucleotide sequence ID" value="NZ_CAJTBK010000003.1"/>
</dbReference>
<organism evidence="2">
    <name type="scientific">Parabacteroides goldsteinii</name>
    <dbReference type="NCBI Taxonomy" id="328812"/>
    <lineage>
        <taxon>Bacteria</taxon>
        <taxon>Pseudomonadati</taxon>
        <taxon>Bacteroidota</taxon>
        <taxon>Bacteroidia</taxon>
        <taxon>Bacteroidales</taxon>
        <taxon>Tannerellaceae</taxon>
        <taxon>Parabacteroides</taxon>
    </lineage>
</organism>
<dbReference type="Pfam" id="PF19910">
    <property type="entry name" value="DUF6383"/>
    <property type="match status" value="1"/>
</dbReference>
<dbReference type="EMBL" id="WKLP01000001">
    <property type="protein sequence ID" value="MRY09965.1"/>
    <property type="molecule type" value="Genomic_DNA"/>
</dbReference>
<dbReference type="InterPro" id="IPR045963">
    <property type="entry name" value="DUF6383"/>
</dbReference>
<reference evidence="2" key="1">
    <citation type="journal article" date="2019" name="Nat. Med.">
        <title>A library of human gut bacterial isolates paired with longitudinal multiomics data enables mechanistic microbiome research.</title>
        <authorList>
            <person name="Poyet M."/>
            <person name="Groussin M."/>
            <person name="Gibbons S.M."/>
            <person name="Avila-Pacheco J."/>
            <person name="Jiang X."/>
            <person name="Kearney S.M."/>
            <person name="Perrotta A.R."/>
            <person name="Berdy B."/>
            <person name="Zhao S."/>
            <person name="Lieberman T.D."/>
            <person name="Swanson P.K."/>
            <person name="Smith M."/>
            <person name="Roesemann S."/>
            <person name="Alexander J.E."/>
            <person name="Rich S.A."/>
            <person name="Livny J."/>
            <person name="Vlamakis H."/>
            <person name="Clish C."/>
            <person name="Bullock K."/>
            <person name="Deik A."/>
            <person name="Scott J."/>
            <person name="Pierce K.A."/>
            <person name="Xavier R.J."/>
            <person name="Alm E.J."/>
        </authorList>
    </citation>
    <scope>NUCLEOTIDE SEQUENCE</scope>
    <source>
        <strain evidence="2">BIOML-A4</strain>
    </source>
</reference>
<feature type="domain" description="DUF6383" evidence="1">
    <location>
        <begin position="1036"/>
        <end position="1102"/>
    </location>
</feature>
<name>A0A6G1Z836_9BACT</name>
<evidence type="ECO:0000259" key="1">
    <source>
        <dbReference type="Pfam" id="PF19910"/>
    </source>
</evidence>
<accession>A0A6G1Z836</accession>
<gene>
    <name evidence="2" type="ORF">GKE01_00590</name>
</gene>
<dbReference type="AlphaFoldDB" id="A0A6G1Z836"/>
<sequence length="1103" mass="120379">MKLILTFVDEKKGTFKLAIFWGVERFYCELDLLHFSINIKLFIMNKKFTTLVASALLAIGSFSGNAAGIPSLDLGVNTGLYQLQAGDKFLAIENDSLKLLTTPGDLTLNTLWCVEVQSYNQGQAIKFEFRNKANGEVLEVSEDYLTGVAVNGTTADLEVGGAIGGWAFSNAINPLQSGRPLYYYVDANTVVALNASTATDAAGNNYVNLKKFAAEEENNYDALKFTLVEAAPMTLTASQINTILGTQEATEGVQLTFDPNKNKTSQVNYFTDAPFLAEEIEGDDTWVRILNKEDEKYVYVDTAYVNNNGERFLGFNTTDEELGTDIDDQSKFTFTYWPSIDSLVIQVKQATYDADEDGFANDFVNALTVDGNVSVTGVSEDDKNYVTIQDLVSADDIRIVTIYGKKETEIKFNLGTCGEPAQKHETTIAEGLYLIKNKAGKYLAMPIHEDSTYHWVSLEANVNPWDMPSFQWVVEHTSKKDNSPISIINREFGKEKGTVAASLQLKDNADAVINGEAVQVVVKTVGEADTDKAGFQKATSAIMSNKYLGYRFLDKDSLTVTSYKLKYWTSFASDDLYMGAMKSGDSVIYVGAKDNYVLKATGDAANYGYKGNVSGLSQLVRQAYTMKSKGSDKMVVEAGENRIAVSNATNAQIAKFFFKANNNVEGTIYYALVDTAYKMAPDSLRKVGVDENNKYLKRQVMTETRTSAFTVEVDNAPLYRRFNSALEGVAGDATDTLRFFERYRNEYLQLEANKNFMVEGIQFLGIDAADKAKDGLSFIVDTAWVERAGSRGYIKPQYLVSLASETAPTITIVERCPVCQALIEAGKDAPEQCIHDKVYTVPGHVRGHYLVNFVDSVAANNSNNAIAKDYNWGKYSRVGFVDGVHVGDSLYLLIGQFAGIATKDIDLSAIKKANDKYIADGGAKDRNGNGYYIKNLRGDAHKAYTWSFRYVDTDAAVEEIEEPNRSFLFESLPLNAADVIAPSKASWLKMQNGCLVMSDANASTFNEVITGGDDALIFNVEPGSKDDIATDAIAPEVSTISVTATEGAVVIKGAAGKTVTISNVLGQTIANTVISSSEATISVPAGVVVVAVEGEAAVKAIVK</sequence>
<proteinExistence type="predicted"/>
<protein>
    <recommendedName>
        <fullName evidence="1">DUF6383 domain-containing protein</fullName>
    </recommendedName>
</protein>
<evidence type="ECO:0000313" key="2">
    <source>
        <dbReference type="EMBL" id="MRY09965.1"/>
    </source>
</evidence>